<keyword evidence="4" id="KW-1185">Reference proteome</keyword>
<dbReference type="Gene3D" id="3.30.1370.140">
    <property type="entry name" value="HupH hydrogenase expression protein, C-terminal domain"/>
    <property type="match status" value="1"/>
</dbReference>
<dbReference type="InterPro" id="IPR006894">
    <property type="entry name" value="HupH_Hydgase_express_prot_C"/>
</dbReference>
<evidence type="ECO:0000313" key="4">
    <source>
        <dbReference type="Proteomes" id="UP000252707"/>
    </source>
</evidence>
<evidence type="ECO:0000259" key="2">
    <source>
        <dbReference type="Pfam" id="PF04809"/>
    </source>
</evidence>
<protein>
    <submittedName>
        <fullName evidence="3">Hydrogenase-1 operon protein HyaF</fullName>
    </submittedName>
</protein>
<dbReference type="RefSeq" id="WP_114280631.1">
    <property type="nucleotide sequence ID" value="NZ_QPJY01000009.1"/>
</dbReference>
<organism evidence="3 4">
    <name type="scientific">Thioalbus denitrificans</name>
    <dbReference type="NCBI Taxonomy" id="547122"/>
    <lineage>
        <taxon>Bacteria</taxon>
        <taxon>Pseudomonadati</taxon>
        <taxon>Pseudomonadota</taxon>
        <taxon>Gammaproteobacteria</taxon>
        <taxon>Chromatiales</taxon>
        <taxon>Ectothiorhodospiraceae</taxon>
        <taxon>Thioalbus</taxon>
    </lineage>
</organism>
<dbReference type="OrthoDB" id="8234923at2"/>
<gene>
    <name evidence="3" type="ORF">DFQ59_10980</name>
</gene>
<reference evidence="3 4" key="1">
    <citation type="submission" date="2018-07" db="EMBL/GenBank/DDBJ databases">
        <title>Genomic Encyclopedia of Type Strains, Phase IV (KMG-IV): sequencing the most valuable type-strain genomes for metagenomic binning, comparative biology and taxonomic classification.</title>
        <authorList>
            <person name="Goeker M."/>
        </authorList>
    </citation>
    <scope>NUCLEOTIDE SEQUENCE [LARGE SCALE GENOMIC DNA]</scope>
    <source>
        <strain evidence="3 4">DSM 26407</strain>
    </source>
</reference>
<evidence type="ECO:0000256" key="1">
    <source>
        <dbReference type="ARBA" id="ARBA00010832"/>
    </source>
</evidence>
<comment type="similarity">
    <text evidence="1">Belongs to the HupH/HyaF family.</text>
</comment>
<evidence type="ECO:0000313" key="3">
    <source>
        <dbReference type="EMBL" id="RCX26551.1"/>
    </source>
</evidence>
<sequence>MTGRPIDIPIRAESGGEPVSHGNALPLLHEVRHALERLLAAGDETVIDLRSIPMGPGDEARLEAELGTGEINARLETAIGPSVVMETRFPGVWLITHYNSEDQILSRFIEVTEVPAILRSQSEDIREGIDALSEQLQQQANE</sequence>
<accession>A0A369BYZ7</accession>
<proteinExistence type="inferred from homology"/>
<name>A0A369BYZ7_9GAMM</name>
<dbReference type="Proteomes" id="UP000252707">
    <property type="component" value="Unassembled WGS sequence"/>
</dbReference>
<dbReference type="AlphaFoldDB" id="A0A369BYZ7"/>
<feature type="domain" description="HupH hydrogenase expression protein C-terminal" evidence="2">
    <location>
        <begin position="23"/>
        <end position="137"/>
    </location>
</feature>
<dbReference type="InterPro" id="IPR038527">
    <property type="entry name" value="HupH_C_sf"/>
</dbReference>
<comment type="caution">
    <text evidence="3">The sequence shown here is derived from an EMBL/GenBank/DDBJ whole genome shotgun (WGS) entry which is preliminary data.</text>
</comment>
<dbReference type="EMBL" id="QPJY01000009">
    <property type="protein sequence ID" value="RCX26551.1"/>
    <property type="molecule type" value="Genomic_DNA"/>
</dbReference>
<dbReference type="Pfam" id="PF04809">
    <property type="entry name" value="HupH_C"/>
    <property type="match status" value="1"/>
</dbReference>